<reference evidence="1 2" key="1">
    <citation type="submission" date="2020-08" db="EMBL/GenBank/DDBJ databases">
        <title>Sequencing the genomes of 1000 actinobacteria strains.</title>
        <authorList>
            <person name="Klenk H.-P."/>
        </authorList>
    </citation>
    <scope>NUCLEOTIDE SEQUENCE [LARGE SCALE GENOMIC DNA]</scope>
    <source>
        <strain evidence="1 2">DSM 45584</strain>
    </source>
</reference>
<dbReference type="Proteomes" id="UP000584374">
    <property type="component" value="Unassembled WGS sequence"/>
</dbReference>
<dbReference type="EMBL" id="JACHIW010000001">
    <property type="protein sequence ID" value="MBB5156614.1"/>
    <property type="molecule type" value="Genomic_DNA"/>
</dbReference>
<accession>A0A840Q7E8</accession>
<name>A0A840Q7E8_9PSEU</name>
<dbReference type="AlphaFoldDB" id="A0A840Q7E8"/>
<organism evidence="1 2">
    <name type="scientific">Saccharopolyspora phatthalungensis</name>
    <dbReference type="NCBI Taxonomy" id="664693"/>
    <lineage>
        <taxon>Bacteria</taxon>
        <taxon>Bacillati</taxon>
        <taxon>Actinomycetota</taxon>
        <taxon>Actinomycetes</taxon>
        <taxon>Pseudonocardiales</taxon>
        <taxon>Pseudonocardiaceae</taxon>
        <taxon>Saccharopolyspora</taxon>
    </lineage>
</organism>
<gene>
    <name evidence="1" type="ORF">BJ970_004148</name>
</gene>
<evidence type="ECO:0000313" key="2">
    <source>
        <dbReference type="Proteomes" id="UP000584374"/>
    </source>
</evidence>
<keyword evidence="2" id="KW-1185">Reference proteome</keyword>
<protein>
    <submittedName>
        <fullName evidence="1">Uncharacterized protein</fullName>
    </submittedName>
</protein>
<comment type="caution">
    <text evidence="1">The sequence shown here is derived from an EMBL/GenBank/DDBJ whole genome shotgun (WGS) entry which is preliminary data.</text>
</comment>
<evidence type="ECO:0000313" key="1">
    <source>
        <dbReference type="EMBL" id="MBB5156614.1"/>
    </source>
</evidence>
<sequence>MIGGLPVRTPGATIALPQARTPVAWFLSDDTDPDPVLIWVDHHRTAHERDPARRGWTLCGMRVIGGDAPTHAQVSVVGCRDCAAHCAARRKPAALV</sequence>
<proteinExistence type="predicted"/>